<comment type="similarity">
    <text evidence="2">Belongs to the ubiquitin-activating E1 family. ULA1 subfamily.</text>
</comment>
<dbReference type="SUPFAM" id="SSF69572">
    <property type="entry name" value="Activating enzymes of the ubiquitin-like proteins"/>
    <property type="match status" value="1"/>
</dbReference>
<dbReference type="GO" id="GO:0019781">
    <property type="term" value="F:NEDD8 activating enzyme activity"/>
    <property type="evidence" value="ECO:0007669"/>
    <property type="project" value="InterPro"/>
</dbReference>
<gene>
    <name evidence="4" type="ORF">TL16_g06802</name>
</gene>
<dbReference type="PANTHER" id="PTHR10953:SF29">
    <property type="entry name" value="NEDD8-ACTIVATING ENZYME E1 REGULATORY SUBUNIT"/>
    <property type="match status" value="1"/>
</dbReference>
<organism evidence="4 5">
    <name type="scientific">Triparma laevis f. inornata</name>
    <dbReference type="NCBI Taxonomy" id="1714386"/>
    <lineage>
        <taxon>Eukaryota</taxon>
        <taxon>Sar</taxon>
        <taxon>Stramenopiles</taxon>
        <taxon>Ochrophyta</taxon>
        <taxon>Bolidophyceae</taxon>
        <taxon>Parmales</taxon>
        <taxon>Triparmaceae</taxon>
        <taxon>Triparma</taxon>
    </lineage>
</organism>
<feature type="non-terminal residue" evidence="4">
    <location>
        <position position="606"/>
    </location>
</feature>
<evidence type="ECO:0000256" key="2">
    <source>
        <dbReference type="ARBA" id="ARBA00006868"/>
    </source>
</evidence>
<evidence type="ECO:0008006" key="6">
    <source>
        <dbReference type="Google" id="ProtNLM"/>
    </source>
</evidence>
<dbReference type="InterPro" id="IPR045886">
    <property type="entry name" value="ThiF/MoeB/HesA"/>
</dbReference>
<evidence type="ECO:0000256" key="1">
    <source>
        <dbReference type="ARBA" id="ARBA00005032"/>
    </source>
</evidence>
<dbReference type="PIRSF" id="PIRSF039099">
    <property type="entry name" value="APP-BP1"/>
    <property type="match status" value="1"/>
</dbReference>
<evidence type="ECO:0000256" key="3">
    <source>
        <dbReference type="ARBA" id="ARBA00022786"/>
    </source>
</evidence>
<name>A0A9W7AMA5_9STRA</name>
<evidence type="ECO:0000313" key="4">
    <source>
        <dbReference type="EMBL" id="GMH75561.1"/>
    </source>
</evidence>
<feature type="non-terminal residue" evidence="4">
    <location>
        <position position="1"/>
    </location>
</feature>
<comment type="caution">
    <text evidence="4">The sequence shown here is derived from an EMBL/GenBank/DDBJ whole genome shotgun (WGS) entry which is preliminary data.</text>
</comment>
<proteinExistence type="inferred from homology"/>
<evidence type="ECO:0000313" key="5">
    <source>
        <dbReference type="Proteomes" id="UP001162640"/>
    </source>
</evidence>
<sequence>MPVSLLPASTNKYDRQLRLWGASGQESLALSHALLIGSSSSCGTELLKNLVLPGLGGFTVIDTGVYPKEGEYSNSTMTIPSSNFFAPPPSSSTEGKSKAEVISKTLNELNPEVVGGYHVPSCSISEFITNKVEGASTPQTSLTEFIKQNSNLMYPLSSSPTATGATGTILIIGNDLSSSDFLSLSKISLSLSLPCLLVRTYGLIGSLRLQSSTSEFTILQPRPENFKWDLRLNSTSLNPSTFPELAEYFDKKMQGKEDMDVQQHSHIPYPCILSKAVREWQASKGKMSSSFDEKAEFKELIKKESRNYNDELNYQEAVEKAYTAYAKEVGVPGEVRDLFEREGVKVLTPTSSIFNILLNSLMTYLEKNNDLPPLNGSIPDMTSDTDGYVELQKIYQERSLNDLKGFTEIVEEKLKVFGREGGIPDATVATFVKNVPYLTVVPSKSYYDEMTEPLSEEDKEALMEQIWDPYEAFEHSPFLWWIGLKACEGYWMEVGNWPGKNYEKGAEAKKAEVDKLTSMMLALFQKYGVDVADMEAEDEPSVSKPIIAKIAEEMCRFNGAEMHNVGSVLGGVASQEAIKVITGQYVPINNTYIFNGIAGCAGVLRG</sequence>
<dbReference type="InterPro" id="IPR030667">
    <property type="entry name" value="APP-BP1"/>
</dbReference>
<keyword evidence="3" id="KW-0833">Ubl conjugation pathway</keyword>
<protein>
    <recommendedName>
        <fullName evidence="6">NEDD8-activating enzyme E1 regulatory subunit</fullName>
    </recommendedName>
</protein>
<dbReference type="InterPro" id="IPR035985">
    <property type="entry name" value="Ubiquitin-activating_enz"/>
</dbReference>
<accession>A0A9W7AMA5</accession>
<dbReference type="PANTHER" id="PTHR10953">
    <property type="entry name" value="UBIQUITIN-ACTIVATING ENZYME E1"/>
    <property type="match status" value="1"/>
</dbReference>
<comment type="pathway">
    <text evidence="1">Protein modification; protein neddylation.</text>
</comment>
<dbReference type="GO" id="GO:0045116">
    <property type="term" value="P:protein neddylation"/>
    <property type="evidence" value="ECO:0007669"/>
    <property type="project" value="InterPro"/>
</dbReference>
<dbReference type="EMBL" id="BLQM01000210">
    <property type="protein sequence ID" value="GMH75561.1"/>
    <property type="molecule type" value="Genomic_DNA"/>
</dbReference>
<dbReference type="AlphaFoldDB" id="A0A9W7AMA5"/>
<dbReference type="Gene3D" id="3.40.50.720">
    <property type="entry name" value="NAD(P)-binding Rossmann-like Domain"/>
    <property type="match status" value="2"/>
</dbReference>
<reference evidence="5" key="1">
    <citation type="journal article" date="2023" name="Commun. Biol.">
        <title>Genome analysis of Parmales, the sister group of diatoms, reveals the evolutionary specialization of diatoms from phago-mixotrophs to photoautotrophs.</title>
        <authorList>
            <person name="Ban H."/>
            <person name="Sato S."/>
            <person name="Yoshikawa S."/>
            <person name="Yamada K."/>
            <person name="Nakamura Y."/>
            <person name="Ichinomiya M."/>
            <person name="Sato N."/>
            <person name="Blanc-Mathieu R."/>
            <person name="Endo H."/>
            <person name="Kuwata A."/>
            <person name="Ogata H."/>
        </authorList>
    </citation>
    <scope>NUCLEOTIDE SEQUENCE [LARGE SCALE GENOMIC DNA]</scope>
</reference>
<dbReference type="Proteomes" id="UP001162640">
    <property type="component" value="Unassembled WGS sequence"/>
</dbReference>
<dbReference type="GO" id="GO:0005737">
    <property type="term" value="C:cytoplasm"/>
    <property type="evidence" value="ECO:0007669"/>
    <property type="project" value="TreeGrafter"/>
</dbReference>